<comment type="subcellular location">
    <subcellularLocation>
        <location evidence="1">Cell membrane</location>
        <topology evidence="1">Multi-pass membrane protein</topology>
    </subcellularLocation>
</comment>
<comment type="caution">
    <text evidence="7">The sequence shown here is derived from an EMBL/GenBank/DDBJ whole genome shotgun (WGS) entry which is preliminary data.</text>
</comment>
<dbReference type="InterPro" id="IPR050367">
    <property type="entry name" value="APC_superfamily"/>
</dbReference>
<name>A0ABN1AY76_9BACI</name>
<evidence type="ECO:0000256" key="5">
    <source>
        <dbReference type="ARBA" id="ARBA00023136"/>
    </source>
</evidence>
<evidence type="ECO:0000256" key="2">
    <source>
        <dbReference type="ARBA" id="ARBA00022475"/>
    </source>
</evidence>
<feature type="transmembrane region" description="Helical" evidence="6">
    <location>
        <begin position="298"/>
        <end position="318"/>
    </location>
</feature>
<dbReference type="PIRSF" id="PIRSF006060">
    <property type="entry name" value="AA_transporter"/>
    <property type="match status" value="1"/>
</dbReference>
<dbReference type="EMBL" id="BAAADO010000002">
    <property type="protein sequence ID" value="GAA0486349.1"/>
    <property type="molecule type" value="Genomic_DNA"/>
</dbReference>
<keyword evidence="8" id="KW-1185">Reference proteome</keyword>
<organism evidence="7 8">
    <name type="scientific">Salinibacillus aidingensis</name>
    <dbReference type="NCBI Taxonomy" id="237684"/>
    <lineage>
        <taxon>Bacteria</taxon>
        <taxon>Bacillati</taxon>
        <taxon>Bacillota</taxon>
        <taxon>Bacilli</taxon>
        <taxon>Bacillales</taxon>
        <taxon>Bacillaceae</taxon>
        <taxon>Salinibacillus</taxon>
    </lineage>
</organism>
<feature type="transmembrane region" description="Helical" evidence="6">
    <location>
        <begin position="163"/>
        <end position="183"/>
    </location>
</feature>
<evidence type="ECO:0000256" key="6">
    <source>
        <dbReference type="SAM" id="Phobius"/>
    </source>
</evidence>
<feature type="transmembrane region" description="Helical" evidence="6">
    <location>
        <begin position="242"/>
        <end position="264"/>
    </location>
</feature>
<dbReference type="PANTHER" id="PTHR42770:SF16">
    <property type="entry name" value="AMINO ACID PERMEASE"/>
    <property type="match status" value="1"/>
</dbReference>
<feature type="transmembrane region" description="Helical" evidence="6">
    <location>
        <begin position="365"/>
        <end position="389"/>
    </location>
</feature>
<dbReference type="InterPro" id="IPR002293">
    <property type="entry name" value="AA/rel_permease1"/>
</dbReference>
<evidence type="ECO:0000313" key="8">
    <source>
        <dbReference type="Proteomes" id="UP001500880"/>
    </source>
</evidence>
<evidence type="ECO:0000313" key="7">
    <source>
        <dbReference type="EMBL" id="GAA0486349.1"/>
    </source>
</evidence>
<sequence length="453" mass="49505">MAEISTNNQPSTGYKQELKRSLTFWDLLIYGLVFMVPIAPFGIYGEVAQGSNGMVALAYLIGMVGMIFTALSYARMSEAFPIAGSVYSYAQRGINESAGFIAGWLILLDYIFVPALLYLVSAAALNDIVPEIPLLLWLVIFIGINTVINVLGIEFTARANKIIVVLELIVLAIFVAVGVTAIIQGVNGAEFTFKPLYNEDNFSMSMVMGAVSVAVLSFLGFDAISTLAEESKGGSKAVGRAIIFSLLVVGTLFIIQTWVAALIWPDYTTFENVDVAFYQIAEIAGGTWMKWMTILATALAWGIADALVAQAAISRILYSMARDRKLPKFLSKIHPKFKTPYASTLVVAAISLIVTTFFASKIGALASVVNFGALSAFLFLHVSVIIYFVKKQKSKNYVKHLVLPLIGFAIIGYVWLNLDPLSKKLGFIWLAFGIVYLIILKVTRKDTSLDLEE</sequence>
<accession>A0ABN1AY76</accession>
<feature type="transmembrane region" description="Helical" evidence="6">
    <location>
        <begin position="97"/>
        <end position="120"/>
    </location>
</feature>
<feature type="transmembrane region" description="Helical" evidence="6">
    <location>
        <begin position="24"/>
        <end position="44"/>
    </location>
</feature>
<protein>
    <submittedName>
        <fullName evidence="7">APC family permease</fullName>
    </submittedName>
</protein>
<dbReference type="Gene3D" id="1.20.1740.10">
    <property type="entry name" value="Amino acid/polyamine transporter I"/>
    <property type="match status" value="1"/>
</dbReference>
<keyword evidence="2" id="KW-1003">Cell membrane</keyword>
<feature type="transmembrane region" description="Helical" evidence="6">
    <location>
        <begin position="424"/>
        <end position="443"/>
    </location>
</feature>
<dbReference type="PANTHER" id="PTHR42770">
    <property type="entry name" value="AMINO ACID TRANSPORTER-RELATED"/>
    <property type="match status" value="1"/>
</dbReference>
<feature type="transmembrane region" description="Helical" evidence="6">
    <location>
        <begin position="56"/>
        <end position="76"/>
    </location>
</feature>
<feature type="transmembrane region" description="Helical" evidence="6">
    <location>
        <begin position="339"/>
        <end position="359"/>
    </location>
</feature>
<dbReference type="Pfam" id="PF13520">
    <property type="entry name" value="AA_permease_2"/>
    <property type="match status" value="1"/>
</dbReference>
<feature type="transmembrane region" description="Helical" evidence="6">
    <location>
        <begin position="401"/>
        <end position="418"/>
    </location>
</feature>
<evidence type="ECO:0000256" key="4">
    <source>
        <dbReference type="ARBA" id="ARBA00022989"/>
    </source>
</evidence>
<keyword evidence="3 6" id="KW-0812">Transmembrane</keyword>
<reference evidence="7 8" key="1">
    <citation type="journal article" date="2019" name="Int. J. Syst. Evol. Microbiol.">
        <title>The Global Catalogue of Microorganisms (GCM) 10K type strain sequencing project: providing services to taxonomists for standard genome sequencing and annotation.</title>
        <authorList>
            <consortium name="The Broad Institute Genomics Platform"/>
            <consortium name="The Broad Institute Genome Sequencing Center for Infectious Disease"/>
            <person name="Wu L."/>
            <person name="Ma J."/>
        </authorList>
    </citation>
    <scope>NUCLEOTIDE SEQUENCE [LARGE SCALE GENOMIC DNA]</scope>
    <source>
        <strain evidence="7 8">JCM 12389</strain>
    </source>
</reference>
<proteinExistence type="predicted"/>
<dbReference type="RefSeq" id="WP_343838237.1">
    <property type="nucleotide sequence ID" value="NZ_BAAADO010000002.1"/>
</dbReference>
<keyword evidence="5 6" id="KW-0472">Membrane</keyword>
<evidence type="ECO:0000256" key="1">
    <source>
        <dbReference type="ARBA" id="ARBA00004651"/>
    </source>
</evidence>
<feature type="transmembrane region" description="Helical" evidence="6">
    <location>
        <begin position="203"/>
        <end position="221"/>
    </location>
</feature>
<evidence type="ECO:0000256" key="3">
    <source>
        <dbReference type="ARBA" id="ARBA00022692"/>
    </source>
</evidence>
<gene>
    <name evidence="7" type="ORF">GCM10008986_09660</name>
</gene>
<feature type="transmembrane region" description="Helical" evidence="6">
    <location>
        <begin position="132"/>
        <end position="151"/>
    </location>
</feature>
<keyword evidence="4 6" id="KW-1133">Transmembrane helix</keyword>
<dbReference type="Proteomes" id="UP001500880">
    <property type="component" value="Unassembled WGS sequence"/>
</dbReference>